<organism evidence="9 10">
    <name type="scientific">Aspergillus homomorphus (strain CBS 101889)</name>
    <dbReference type="NCBI Taxonomy" id="1450537"/>
    <lineage>
        <taxon>Eukaryota</taxon>
        <taxon>Fungi</taxon>
        <taxon>Dikarya</taxon>
        <taxon>Ascomycota</taxon>
        <taxon>Pezizomycotina</taxon>
        <taxon>Eurotiomycetes</taxon>
        <taxon>Eurotiomycetidae</taxon>
        <taxon>Eurotiales</taxon>
        <taxon>Aspergillaceae</taxon>
        <taxon>Aspergillus</taxon>
        <taxon>Aspergillus subgen. Circumdati</taxon>
    </lineage>
</organism>
<evidence type="ECO:0000313" key="9">
    <source>
        <dbReference type="EMBL" id="RAL06681.1"/>
    </source>
</evidence>
<comment type="similarity">
    <text evidence="2">Belongs to the cytochrome P450 family.</text>
</comment>
<keyword evidence="8" id="KW-1133">Transmembrane helix</keyword>
<name>A0A395HFE8_ASPHC</name>
<dbReference type="Proteomes" id="UP000248961">
    <property type="component" value="Unassembled WGS sequence"/>
</dbReference>
<evidence type="ECO:0000256" key="8">
    <source>
        <dbReference type="SAM" id="Phobius"/>
    </source>
</evidence>
<sequence>MINSSELPAGSLMWLAAAGLAIYVGSCMIYDLFWHPLVSFPGPLFAAVTPLYKAYIDLVAKSSLVHTLEKLHSRYGDIVRIGPNEIHFRRPSVYAEIYNALNKWDKEKSLYHSFGEDRSSFGFLTYNEAKERKDVLSRLFSKKAVADVQGLVSEKVLRLCDSFENLGSKPADLFYAYRCMSVEVITYLCFGKNLDAISAPNYEAPIIKAMDSSLPVFVGFKHSSLLKETILNCPPKLSKLISPASAGLVDLQEQLLKAQISDLTTNPEDLQNLPHSTTIYHELLRPQAYRSGTVPSAASLYEEAQALLFGGADTTGTTLMHGSFYVLKTPTVYQKLKTELRSKWRVLDEAPSLSEFEKFPYLTAVIKESLRMSPGVASPLPRVVPSSGARIDKTFIPGGTVVGMSSHFVHRDETIFPNLDEFIPERWLNDKGRDIDKWLVAFSKGPRRWLGSNLAWAELYLCFAHVFRKFEMEIDPSSPKKLEWRDCFLPEYHGPHLKVVVSKVVA</sequence>
<proteinExistence type="inferred from homology"/>
<evidence type="ECO:0000256" key="4">
    <source>
        <dbReference type="ARBA" id="ARBA00022723"/>
    </source>
</evidence>
<keyword evidence="3" id="KW-0349">Heme</keyword>
<dbReference type="OrthoDB" id="3945418at2759"/>
<evidence type="ECO:0000256" key="6">
    <source>
        <dbReference type="ARBA" id="ARBA00023004"/>
    </source>
</evidence>
<dbReference type="GO" id="GO:0004497">
    <property type="term" value="F:monooxygenase activity"/>
    <property type="evidence" value="ECO:0007669"/>
    <property type="project" value="UniProtKB-KW"/>
</dbReference>
<dbReference type="InterPro" id="IPR002401">
    <property type="entry name" value="Cyt_P450_E_grp-I"/>
</dbReference>
<keyword evidence="6" id="KW-0408">Iron</keyword>
<dbReference type="RefSeq" id="XP_025545835.1">
    <property type="nucleotide sequence ID" value="XM_025694344.1"/>
</dbReference>
<gene>
    <name evidence="9" type="ORF">BO97DRAFT_401529</name>
</gene>
<dbReference type="GO" id="GO:0020037">
    <property type="term" value="F:heme binding"/>
    <property type="evidence" value="ECO:0007669"/>
    <property type="project" value="InterPro"/>
</dbReference>
<dbReference type="GeneID" id="37198633"/>
<dbReference type="AlphaFoldDB" id="A0A395HFE8"/>
<dbReference type="PANTHER" id="PTHR24305">
    <property type="entry name" value="CYTOCHROME P450"/>
    <property type="match status" value="1"/>
</dbReference>
<keyword evidence="10" id="KW-1185">Reference proteome</keyword>
<dbReference type="EMBL" id="KZ824361">
    <property type="protein sequence ID" value="RAL06681.1"/>
    <property type="molecule type" value="Genomic_DNA"/>
</dbReference>
<dbReference type="GO" id="GO:0005506">
    <property type="term" value="F:iron ion binding"/>
    <property type="evidence" value="ECO:0007669"/>
    <property type="project" value="InterPro"/>
</dbReference>
<dbReference type="InterPro" id="IPR036396">
    <property type="entry name" value="Cyt_P450_sf"/>
</dbReference>
<keyword evidence="8" id="KW-0812">Transmembrane</keyword>
<dbReference type="VEuPathDB" id="FungiDB:BO97DRAFT_401529"/>
<evidence type="ECO:0000256" key="7">
    <source>
        <dbReference type="ARBA" id="ARBA00023033"/>
    </source>
</evidence>
<protein>
    <submittedName>
        <fullName evidence="9">Putative cytochrome P450</fullName>
    </submittedName>
</protein>
<dbReference type="SUPFAM" id="SSF48264">
    <property type="entry name" value="Cytochrome P450"/>
    <property type="match status" value="1"/>
</dbReference>
<dbReference type="InterPro" id="IPR001128">
    <property type="entry name" value="Cyt_P450"/>
</dbReference>
<dbReference type="PRINTS" id="PR00385">
    <property type="entry name" value="P450"/>
</dbReference>
<dbReference type="CDD" id="cd11062">
    <property type="entry name" value="CYP58-like"/>
    <property type="match status" value="1"/>
</dbReference>
<dbReference type="PRINTS" id="PR00463">
    <property type="entry name" value="EP450I"/>
</dbReference>
<evidence type="ECO:0000256" key="1">
    <source>
        <dbReference type="ARBA" id="ARBA00001971"/>
    </source>
</evidence>
<evidence type="ECO:0000256" key="5">
    <source>
        <dbReference type="ARBA" id="ARBA00023002"/>
    </source>
</evidence>
<keyword evidence="7" id="KW-0503">Monooxygenase</keyword>
<keyword evidence="5" id="KW-0560">Oxidoreductase</keyword>
<accession>A0A395HFE8</accession>
<keyword evidence="4" id="KW-0479">Metal-binding</keyword>
<feature type="transmembrane region" description="Helical" evidence="8">
    <location>
        <begin position="12"/>
        <end position="34"/>
    </location>
</feature>
<reference evidence="9 10" key="1">
    <citation type="submission" date="2018-02" db="EMBL/GenBank/DDBJ databases">
        <title>The genomes of Aspergillus section Nigri reveals drivers in fungal speciation.</title>
        <authorList>
            <consortium name="DOE Joint Genome Institute"/>
            <person name="Vesth T.C."/>
            <person name="Nybo J."/>
            <person name="Theobald S."/>
            <person name="Brandl J."/>
            <person name="Frisvad J.C."/>
            <person name="Nielsen K.F."/>
            <person name="Lyhne E.K."/>
            <person name="Kogle M.E."/>
            <person name="Kuo A."/>
            <person name="Riley R."/>
            <person name="Clum A."/>
            <person name="Nolan M."/>
            <person name="Lipzen A."/>
            <person name="Salamov A."/>
            <person name="Henrissat B."/>
            <person name="Wiebenga A."/>
            <person name="De vries R.P."/>
            <person name="Grigoriev I.V."/>
            <person name="Mortensen U.H."/>
            <person name="Andersen M.R."/>
            <person name="Baker S.E."/>
        </authorList>
    </citation>
    <scope>NUCLEOTIDE SEQUENCE [LARGE SCALE GENOMIC DNA]</scope>
    <source>
        <strain evidence="9 10">CBS 101889</strain>
    </source>
</reference>
<keyword evidence="8" id="KW-0472">Membrane</keyword>
<comment type="cofactor">
    <cofactor evidence="1">
        <name>heme</name>
        <dbReference type="ChEBI" id="CHEBI:30413"/>
    </cofactor>
</comment>
<evidence type="ECO:0000256" key="2">
    <source>
        <dbReference type="ARBA" id="ARBA00010617"/>
    </source>
</evidence>
<dbReference type="InterPro" id="IPR050121">
    <property type="entry name" value="Cytochrome_P450_monoxygenase"/>
</dbReference>
<dbReference type="STRING" id="1450537.A0A395HFE8"/>
<dbReference type="PANTHER" id="PTHR24305:SF157">
    <property type="entry name" value="N-ACETYLTRYPTOPHAN 6-HYDROXYLASE IVOC-RELATED"/>
    <property type="match status" value="1"/>
</dbReference>
<evidence type="ECO:0000313" key="10">
    <source>
        <dbReference type="Proteomes" id="UP000248961"/>
    </source>
</evidence>
<evidence type="ECO:0000256" key="3">
    <source>
        <dbReference type="ARBA" id="ARBA00022617"/>
    </source>
</evidence>
<dbReference type="GO" id="GO:0016705">
    <property type="term" value="F:oxidoreductase activity, acting on paired donors, with incorporation or reduction of molecular oxygen"/>
    <property type="evidence" value="ECO:0007669"/>
    <property type="project" value="InterPro"/>
</dbReference>
<dbReference type="Pfam" id="PF00067">
    <property type="entry name" value="p450"/>
    <property type="match status" value="1"/>
</dbReference>
<dbReference type="Gene3D" id="1.10.630.10">
    <property type="entry name" value="Cytochrome P450"/>
    <property type="match status" value="1"/>
</dbReference>